<accession>A0A9D1ITR7</accession>
<gene>
    <name evidence="2" type="ORF">IAD19_05585</name>
</gene>
<evidence type="ECO:0000313" key="2">
    <source>
        <dbReference type="EMBL" id="HIU42007.1"/>
    </source>
</evidence>
<dbReference type="AlphaFoldDB" id="A0A9D1ITR7"/>
<keyword evidence="1" id="KW-1133">Transmembrane helix</keyword>
<keyword evidence="1" id="KW-0472">Membrane</keyword>
<evidence type="ECO:0000256" key="1">
    <source>
        <dbReference type="SAM" id="Phobius"/>
    </source>
</evidence>
<protein>
    <submittedName>
        <fullName evidence="2">Uncharacterized protein</fullName>
    </submittedName>
</protein>
<proteinExistence type="predicted"/>
<dbReference type="Proteomes" id="UP000824082">
    <property type="component" value="Unassembled WGS sequence"/>
</dbReference>
<name>A0A9D1ITR7_9FIRM</name>
<keyword evidence="1" id="KW-0812">Transmembrane</keyword>
<feature type="non-terminal residue" evidence="2">
    <location>
        <position position="1"/>
    </location>
</feature>
<reference evidence="2" key="1">
    <citation type="submission" date="2020-10" db="EMBL/GenBank/DDBJ databases">
        <authorList>
            <person name="Gilroy R."/>
        </authorList>
    </citation>
    <scope>NUCLEOTIDE SEQUENCE</scope>
    <source>
        <strain evidence="2">4509</strain>
    </source>
</reference>
<reference evidence="2" key="2">
    <citation type="journal article" date="2021" name="PeerJ">
        <title>Extensive microbial diversity within the chicken gut microbiome revealed by metagenomics and culture.</title>
        <authorList>
            <person name="Gilroy R."/>
            <person name="Ravi A."/>
            <person name="Getino M."/>
            <person name="Pursley I."/>
            <person name="Horton D.L."/>
            <person name="Alikhan N.F."/>
            <person name="Baker D."/>
            <person name="Gharbi K."/>
            <person name="Hall N."/>
            <person name="Watson M."/>
            <person name="Adriaenssens E.M."/>
            <person name="Foster-Nyarko E."/>
            <person name="Jarju S."/>
            <person name="Secka A."/>
            <person name="Antonio M."/>
            <person name="Oren A."/>
            <person name="Chaudhuri R.R."/>
            <person name="La Ragione R."/>
            <person name="Hildebrand F."/>
            <person name="Pallen M.J."/>
        </authorList>
    </citation>
    <scope>NUCLEOTIDE SEQUENCE</scope>
    <source>
        <strain evidence="2">4509</strain>
    </source>
</reference>
<comment type="caution">
    <text evidence="2">The sequence shown here is derived from an EMBL/GenBank/DDBJ whole genome shotgun (WGS) entry which is preliminary data.</text>
</comment>
<sequence>DNFLIVTLNWNTVSPSKDTGYWGISSVGLISEAERNGYQSAVQAGFNASSGEHQLAFLVSNGCGDIVCLLCSDTVDIMTTVTASQITGNSEFISQIVLPNTQPEDGVFDFQQVATHSESFIPQIDPAQAELWTGPQPSPGIVQRQNGDWNIFLWCAAGAAVVAIGVTGVLVWKHKKKQK</sequence>
<dbReference type="EMBL" id="DVMX01000110">
    <property type="protein sequence ID" value="HIU42007.1"/>
    <property type="molecule type" value="Genomic_DNA"/>
</dbReference>
<evidence type="ECO:0000313" key="3">
    <source>
        <dbReference type="Proteomes" id="UP000824082"/>
    </source>
</evidence>
<organism evidence="2 3">
    <name type="scientific">Candidatus Egerieicola faecale</name>
    <dbReference type="NCBI Taxonomy" id="2840774"/>
    <lineage>
        <taxon>Bacteria</taxon>
        <taxon>Bacillati</taxon>
        <taxon>Bacillota</taxon>
        <taxon>Clostridia</taxon>
        <taxon>Eubacteriales</taxon>
        <taxon>Oscillospiraceae</taxon>
        <taxon>Oscillospiraceae incertae sedis</taxon>
        <taxon>Candidatus Egerieicola</taxon>
    </lineage>
</organism>
<feature type="transmembrane region" description="Helical" evidence="1">
    <location>
        <begin position="151"/>
        <end position="172"/>
    </location>
</feature>